<protein>
    <submittedName>
        <fullName evidence="2">Pimeloyl-ACP methyl ester carboxylesterase</fullName>
    </submittedName>
</protein>
<evidence type="ECO:0000313" key="2">
    <source>
        <dbReference type="EMBL" id="MBB5855088.1"/>
    </source>
</evidence>
<dbReference type="InterPro" id="IPR029058">
    <property type="entry name" value="AB_hydrolase_fold"/>
</dbReference>
<dbReference type="PRINTS" id="PR00111">
    <property type="entry name" value="ABHYDROLASE"/>
</dbReference>
<feature type="domain" description="AB hydrolase-1" evidence="1">
    <location>
        <begin position="25"/>
        <end position="262"/>
    </location>
</feature>
<dbReference type="PANTHER" id="PTHR45763:SF46">
    <property type="entry name" value="AB HYDROLASE-1 DOMAIN-CONTAINING PROTEIN"/>
    <property type="match status" value="1"/>
</dbReference>
<evidence type="ECO:0000259" key="1">
    <source>
        <dbReference type="Pfam" id="PF00561"/>
    </source>
</evidence>
<dbReference type="AlphaFoldDB" id="A0A841B934"/>
<dbReference type="Proteomes" id="UP000580861">
    <property type="component" value="Unassembled WGS sequence"/>
</dbReference>
<keyword evidence="3" id="KW-1185">Reference proteome</keyword>
<dbReference type="Pfam" id="PF00561">
    <property type="entry name" value="Abhydrolase_1"/>
    <property type="match status" value="1"/>
</dbReference>
<dbReference type="InterPro" id="IPR000073">
    <property type="entry name" value="AB_hydrolase_1"/>
</dbReference>
<reference evidence="2 3" key="1">
    <citation type="submission" date="2020-08" db="EMBL/GenBank/DDBJ databases">
        <title>Sequencing the genomes of 1000 actinobacteria strains.</title>
        <authorList>
            <person name="Klenk H.-P."/>
        </authorList>
    </citation>
    <scope>NUCLEOTIDE SEQUENCE [LARGE SCALE GENOMIC DNA]</scope>
    <source>
        <strain evidence="2 3">DSM 45272</strain>
    </source>
</reference>
<dbReference type="Gene3D" id="3.40.50.1820">
    <property type="entry name" value="alpha/beta hydrolase"/>
    <property type="match status" value="1"/>
</dbReference>
<proteinExistence type="predicted"/>
<organism evidence="2 3">
    <name type="scientific">Amycolatopsis umgeniensis</name>
    <dbReference type="NCBI Taxonomy" id="336628"/>
    <lineage>
        <taxon>Bacteria</taxon>
        <taxon>Bacillati</taxon>
        <taxon>Actinomycetota</taxon>
        <taxon>Actinomycetes</taxon>
        <taxon>Pseudonocardiales</taxon>
        <taxon>Pseudonocardiaceae</taxon>
        <taxon>Amycolatopsis</taxon>
    </lineage>
</organism>
<accession>A0A841B934</accession>
<dbReference type="RefSeq" id="WP_184899510.1">
    <property type="nucleotide sequence ID" value="NZ_JACHMX010000001.1"/>
</dbReference>
<dbReference type="PANTHER" id="PTHR45763">
    <property type="entry name" value="HYDROLASE, ALPHA/BETA FOLD FAMILY PROTEIN, EXPRESSED-RELATED"/>
    <property type="match status" value="1"/>
</dbReference>
<evidence type="ECO:0000313" key="3">
    <source>
        <dbReference type="Proteomes" id="UP000580861"/>
    </source>
</evidence>
<dbReference type="GO" id="GO:0003824">
    <property type="term" value="F:catalytic activity"/>
    <property type="evidence" value="ECO:0007669"/>
    <property type="project" value="UniProtKB-ARBA"/>
</dbReference>
<gene>
    <name evidence="2" type="ORF">HDA45_005175</name>
</gene>
<dbReference type="EMBL" id="JACHMX010000001">
    <property type="protein sequence ID" value="MBB5855088.1"/>
    <property type="molecule type" value="Genomic_DNA"/>
</dbReference>
<name>A0A841B934_9PSEU</name>
<sequence>MVNESDVDLGDGTTLHTYDTGGTGPVVFWHHGTPNIGAPPSPLFPAAERLGLRWVSYDRPGYGGSSPRPGRDVASASADVAKIADALDIEKFAVFGHSGGGPHAFACAALMPERVSAVVGVASMAPYGGDGLDWFAGMSAAGVGSLTAALAGRAEKEAYEASAEYDPEMFTASDHAALAGDWKWFLEVVGPAIEGGPGGLIADDLAYVAPWGFQPSDVTAPVLLLHGGADRIAPFAHGEWLGKQCATAEVRTFPEDGHISVLRHGEAALEWVADHLPRQG</sequence>
<comment type="caution">
    <text evidence="2">The sequence shown here is derived from an EMBL/GenBank/DDBJ whole genome shotgun (WGS) entry which is preliminary data.</text>
</comment>
<dbReference type="SUPFAM" id="SSF53474">
    <property type="entry name" value="alpha/beta-Hydrolases"/>
    <property type="match status" value="1"/>
</dbReference>